<name>A0A1N7AWB9_9ACTN</name>
<dbReference type="InterPro" id="IPR029045">
    <property type="entry name" value="ClpP/crotonase-like_dom_sf"/>
</dbReference>
<organism evidence="2 3">
    <name type="scientific">Microbispora rosea</name>
    <dbReference type="NCBI Taxonomy" id="58117"/>
    <lineage>
        <taxon>Bacteria</taxon>
        <taxon>Bacillati</taxon>
        <taxon>Actinomycetota</taxon>
        <taxon>Actinomycetes</taxon>
        <taxon>Streptosporangiales</taxon>
        <taxon>Streptosporangiaceae</taxon>
        <taxon>Microbispora</taxon>
    </lineage>
</organism>
<comment type="similarity">
    <text evidence="1">Belongs to the enoyl-CoA hydratase/isomerase family.</text>
</comment>
<dbReference type="OrthoDB" id="8452484at2"/>
<gene>
    <name evidence="2" type="ORF">SAMN05421833_10912</name>
</gene>
<dbReference type="EMBL" id="FTNI01000009">
    <property type="protein sequence ID" value="SIR43308.1"/>
    <property type="molecule type" value="Genomic_DNA"/>
</dbReference>
<dbReference type="Pfam" id="PF00378">
    <property type="entry name" value="ECH_1"/>
    <property type="match status" value="1"/>
</dbReference>
<dbReference type="AlphaFoldDB" id="A0A1N7AWB9"/>
<dbReference type="PANTHER" id="PTHR43802:SF1">
    <property type="entry name" value="IP11341P-RELATED"/>
    <property type="match status" value="1"/>
</dbReference>
<dbReference type="CDD" id="cd06558">
    <property type="entry name" value="crotonase-like"/>
    <property type="match status" value="1"/>
</dbReference>
<dbReference type="RefSeq" id="WP_076434980.1">
    <property type="nucleotide sequence ID" value="NZ_FTNI01000009.1"/>
</dbReference>
<dbReference type="SUPFAM" id="SSF52096">
    <property type="entry name" value="ClpP/crotonase"/>
    <property type="match status" value="1"/>
</dbReference>
<sequence length="253" mass="27424">MGDLVLVDRPSEAVAVVTLNRPRKYNAISKSLLEEFHDTLKRLAQEPDLRALVLTGADPAFCAGLDLGELEAGVKIGHPDSILPLRDFPAPVIGAVNGVAVTGGLEFALACDFRIASERARFADTHTRVGIVPSWGMTARLSQAVGQSWARQMTFTGDFVDAPLALRIGLVNEVVTHDRLLPRAVELAQSIATTTPETLRRIREIYDLLRDGTGADGLRAELETGRDGLAITSPEDFAARRRAVFDRGRTQTS</sequence>
<dbReference type="PANTHER" id="PTHR43802">
    <property type="entry name" value="ENOYL-COA HYDRATASE"/>
    <property type="match status" value="1"/>
</dbReference>
<evidence type="ECO:0000256" key="1">
    <source>
        <dbReference type="ARBA" id="ARBA00005254"/>
    </source>
</evidence>
<proteinExistence type="inferred from homology"/>
<dbReference type="Proteomes" id="UP000186096">
    <property type="component" value="Unassembled WGS sequence"/>
</dbReference>
<dbReference type="STRING" id="58117.SAMN05421833_10912"/>
<evidence type="ECO:0000313" key="3">
    <source>
        <dbReference type="Proteomes" id="UP000186096"/>
    </source>
</evidence>
<dbReference type="NCBIfam" id="NF004840">
    <property type="entry name" value="PRK06190.1"/>
    <property type="match status" value="1"/>
</dbReference>
<accession>A0A1N7AWB9</accession>
<evidence type="ECO:0000313" key="2">
    <source>
        <dbReference type="EMBL" id="SIR43308.1"/>
    </source>
</evidence>
<dbReference type="InterPro" id="IPR001753">
    <property type="entry name" value="Enoyl-CoA_hydra/iso"/>
</dbReference>
<protein>
    <submittedName>
        <fullName evidence="2">Enoyl-CoA hydratase</fullName>
    </submittedName>
</protein>
<keyword evidence="3" id="KW-1185">Reference proteome</keyword>
<reference evidence="3" key="1">
    <citation type="submission" date="2017-01" db="EMBL/GenBank/DDBJ databases">
        <authorList>
            <person name="Varghese N."/>
            <person name="Submissions S."/>
        </authorList>
    </citation>
    <scope>NUCLEOTIDE SEQUENCE [LARGE SCALE GENOMIC DNA]</scope>
    <source>
        <strain evidence="3">ATCC 12950</strain>
    </source>
</reference>
<dbReference type="Gene3D" id="3.90.226.10">
    <property type="entry name" value="2-enoyl-CoA Hydratase, Chain A, domain 1"/>
    <property type="match status" value="1"/>
</dbReference>
<dbReference type="GO" id="GO:0003824">
    <property type="term" value="F:catalytic activity"/>
    <property type="evidence" value="ECO:0007669"/>
    <property type="project" value="UniProtKB-ARBA"/>
</dbReference>